<evidence type="ECO:0000256" key="4">
    <source>
        <dbReference type="ARBA" id="ARBA00016244"/>
    </source>
</evidence>
<dbReference type="EMBL" id="JBEPMM010000002">
    <property type="protein sequence ID" value="MET3691406.1"/>
    <property type="molecule type" value="Genomic_DNA"/>
</dbReference>
<feature type="domain" description="Flagellar basal-body/hook protein C-terminal" evidence="7">
    <location>
        <begin position="585"/>
        <end position="625"/>
    </location>
</feature>
<dbReference type="PANTHER" id="PTHR30033">
    <property type="entry name" value="FLAGELLAR HOOK-ASSOCIATED PROTEIN 1"/>
    <property type="match status" value="1"/>
</dbReference>
<dbReference type="InterPro" id="IPR010930">
    <property type="entry name" value="Flg_bb/hook_C_dom"/>
</dbReference>
<evidence type="ECO:0000256" key="2">
    <source>
        <dbReference type="ARBA" id="ARBA00004613"/>
    </source>
</evidence>
<protein>
    <recommendedName>
        <fullName evidence="4">Flagellar hook-associated protein 1</fullName>
    </recommendedName>
</protein>
<keyword evidence="5" id="KW-0964">Secreted</keyword>
<evidence type="ECO:0000313" key="9">
    <source>
        <dbReference type="EMBL" id="MET3691406.1"/>
    </source>
</evidence>
<dbReference type="Pfam" id="PF22638">
    <property type="entry name" value="FlgK_D1"/>
    <property type="match status" value="1"/>
</dbReference>
<dbReference type="InterPro" id="IPR053927">
    <property type="entry name" value="FlgK_helical"/>
</dbReference>
<gene>
    <name evidence="9" type="ORF">ABID43_000931</name>
</gene>
<keyword evidence="10" id="KW-1185">Reference proteome</keyword>
<dbReference type="InterPro" id="IPR002371">
    <property type="entry name" value="FlgK"/>
</dbReference>
<evidence type="ECO:0000259" key="7">
    <source>
        <dbReference type="Pfam" id="PF06429"/>
    </source>
</evidence>
<accession>A0ABV2L0R0</accession>
<comment type="subcellular location">
    <subcellularLocation>
        <location evidence="1">Bacterial flagellum</location>
    </subcellularLocation>
    <subcellularLocation>
        <location evidence="2">Secreted</location>
    </subcellularLocation>
</comment>
<sequence length="625" mass="63049">MSFNTVNTASAGLKVTQAAIGVVSQNIANVGTAGYTKRTVTSVAQGVGNSSVSIGTIGRALDAASLKQLRMETSGAAYTGSLAAVRTQLDQLYGTPGTATALDGVMNDFALSLQTLASDPTLVPARSAVLTKAANLADSIGGIAEGVQNLRTATESQLGSDTVKASAYLASIATLNTQIAATNDEGARNALLDQRDGAITGLSAYLDVQTVDQRDGTVSVITNSGMTLVDRGSAATLSFDGRGTLSPDAAYTQNPATRGVGTITATTPGGARIDLIAANAIRSGSLAAGIELRDTVLPQAQRQLDELAAGLARSMSDRQATGTAVTAGAGSGFDIDLDGLKAGNAITVSLRDAAGVQRNLVLMPYGGSTAPTVAAADLNDPTAMVVPFKVSGTATGLRDAIQAALGTTFSVTTQPGAGTGGLRITTDPTTGAPTLLGVAASVTQPLNTTDFQTGQGQLPLFVDITAKGTLYTGSFDTGSQLTGFAQRIALNPALVGNTANLVDTSGKSLASDPTRPQFLYTALTGDNRTFGAASGIGGVNAPYSSSVQTFAQRIIDAQGAGAATAKSLDEGQGIALATAQSRVASTSGVSIDEEMSKLVQLQTAYSANARVLTAARDLLDTLLRI</sequence>
<keyword evidence="9" id="KW-0282">Flagellum</keyword>
<evidence type="ECO:0000256" key="5">
    <source>
        <dbReference type="ARBA" id="ARBA00022525"/>
    </source>
</evidence>
<dbReference type="NCBIfam" id="TIGR02492">
    <property type="entry name" value="flgK_ends"/>
    <property type="match status" value="1"/>
</dbReference>
<evidence type="ECO:0000313" key="10">
    <source>
        <dbReference type="Proteomes" id="UP001549145"/>
    </source>
</evidence>
<proteinExistence type="inferred from homology"/>
<keyword evidence="9" id="KW-0969">Cilium</keyword>
<dbReference type="Proteomes" id="UP001549145">
    <property type="component" value="Unassembled WGS sequence"/>
</dbReference>
<evidence type="ECO:0000256" key="1">
    <source>
        <dbReference type="ARBA" id="ARBA00004365"/>
    </source>
</evidence>
<evidence type="ECO:0000256" key="6">
    <source>
        <dbReference type="ARBA" id="ARBA00023143"/>
    </source>
</evidence>
<comment type="caution">
    <text evidence="9">The sequence shown here is derived from an EMBL/GenBank/DDBJ whole genome shotgun (WGS) entry which is preliminary data.</text>
</comment>
<dbReference type="PANTHER" id="PTHR30033:SF1">
    <property type="entry name" value="FLAGELLAR HOOK-ASSOCIATED PROTEIN 1"/>
    <property type="match status" value="1"/>
</dbReference>
<feature type="domain" description="Flagellar hook-associated protein FlgK helical" evidence="8">
    <location>
        <begin position="87"/>
        <end position="331"/>
    </location>
</feature>
<keyword evidence="9" id="KW-0966">Cell projection</keyword>
<comment type="similarity">
    <text evidence="3">Belongs to the flagella basal body rod proteins family.</text>
</comment>
<organism evidence="9 10">
    <name type="scientific">Methylobacterium goesingense</name>
    <dbReference type="NCBI Taxonomy" id="243690"/>
    <lineage>
        <taxon>Bacteria</taxon>
        <taxon>Pseudomonadati</taxon>
        <taxon>Pseudomonadota</taxon>
        <taxon>Alphaproteobacteria</taxon>
        <taxon>Hyphomicrobiales</taxon>
        <taxon>Methylobacteriaceae</taxon>
        <taxon>Methylobacterium</taxon>
    </lineage>
</organism>
<keyword evidence="6" id="KW-0975">Bacterial flagellum</keyword>
<dbReference type="RefSeq" id="WP_238279412.1">
    <property type="nucleotide sequence ID" value="NZ_BPQL01000058.1"/>
</dbReference>
<dbReference type="SUPFAM" id="SSF64518">
    <property type="entry name" value="Phase 1 flagellin"/>
    <property type="match status" value="1"/>
</dbReference>
<dbReference type="Pfam" id="PF06429">
    <property type="entry name" value="Flg_bbr_C"/>
    <property type="match status" value="1"/>
</dbReference>
<evidence type="ECO:0000256" key="3">
    <source>
        <dbReference type="ARBA" id="ARBA00009677"/>
    </source>
</evidence>
<evidence type="ECO:0000259" key="8">
    <source>
        <dbReference type="Pfam" id="PF22638"/>
    </source>
</evidence>
<name>A0ABV2L0R0_9HYPH</name>
<reference evidence="9 10" key="1">
    <citation type="submission" date="2024-06" db="EMBL/GenBank/DDBJ databases">
        <title>Genomic Encyclopedia of Type Strains, Phase IV (KMG-IV): sequencing the most valuable type-strain genomes for metagenomic binning, comparative biology and taxonomic classification.</title>
        <authorList>
            <person name="Goeker M."/>
        </authorList>
    </citation>
    <scope>NUCLEOTIDE SEQUENCE [LARGE SCALE GENOMIC DNA]</scope>
    <source>
        <strain evidence="9 10">DSM 21331</strain>
    </source>
</reference>